<accession>A0A183DCF5</accession>
<dbReference type="InterPro" id="IPR036465">
    <property type="entry name" value="vWFA_dom_sf"/>
</dbReference>
<evidence type="ECO:0000313" key="4">
    <source>
        <dbReference type="WBParaSite" id="GPUH_0000640501-mRNA-1"/>
    </source>
</evidence>
<evidence type="ECO:0000256" key="1">
    <source>
        <dbReference type="ARBA" id="ARBA00023157"/>
    </source>
</evidence>
<dbReference type="PANTHER" id="PTHR24020:SF20">
    <property type="entry name" value="PH DOMAIN-CONTAINING PROTEIN"/>
    <property type="match status" value="1"/>
</dbReference>
<dbReference type="SUPFAM" id="SSF53300">
    <property type="entry name" value="vWA-like"/>
    <property type="match status" value="1"/>
</dbReference>
<keyword evidence="2" id="KW-0472">Membrane</keyword>
<dbReference type="InterPro" id="IPR000742">
    <property type="entry name" value="EGF"/>
</dbReference>
<name>A0A183DCF5_9BILA</name>
<dbReference type="Pfam" id="PF00008">
    <property type="entry name" value="EGF"/>
    <property type="match status" value="1"/>
</dbReference>
<dbReference type="PROSITE" id="PS00010">
    <property type="entry name" value="ASX_HYDROXYL"/>
    <property type="match status" value="1"/>
</dbReference>
<dbReference type="SUPFAM" id="SSF57196">
    <property type="entry name" value="EGF/Laminin"/>
    <property type="match status" value="1"/>
</dbReference>
<keyword evidence="2" id="KW-1133">Transmembrane helix</keyword>
<sequence length="196" mass="22271">LNTCDENADCIDTQDSYTCQCYPGFVDVSSSANLQPGRVCTVQTTCPKQKTDLMFLIDGSGSIGSYVFKNEVLRFVKEFVELFDIGLDNTRVGLIQYSDQIRHEFDLSQFTDKASVVSALSQVQYLTGLTRLVPYFVVQSNVISLFICYLQIFVMLAYIFAIRCTQKQPLISSLIVRLCNWQFPKFHNCFDPCLIN</sequence>
<dbReference type="PROSITE" id="PS50234">
    <property type="entry name" value="VWFA"/>
    <property type="match status" value="1"/>
</dbReference>
<proteinExistence type="predicted"/>
<evidence type="ECO:0000259" key="3">
    <source>
        <dbReference type="PROSITE" id="PS50234"/>
    </source>
</evidence>
<dbReference type="Gene3D" id="2.10.25.10">
    <property type="entry name" value="Laminin"/>
    <property type="match status" value="1"/>
</dbReference>
<evidence type="ECO:0000256" key="2">
    <source>
        <dbReference type="SAM" id="Phobius"/>
    </source>
</evidence>
<feature type="transmembrane region" description="Helical" evidence="2">
    <location>
        <begin position="142"/>
        <end position="162"/>
    </location>
</feature>
<dbReference type="InterPro" id="IPR002035">
    <property type="entry name" value="VWF_A"/>
</dbReference>
<dbReference type="PRINTS" id="PR00453">
    <property type="entry name" value="VWFADOMAIN"/>
</dbReference>
<dbReference type="AlphaFoldDB" id="A0A183DCF5"/>
<dbReference type="CDD" id="cd00054">
    <property type="entry name" value="EGF_CA"/>
    <property type="match status" value="1"/>
</dbReference>
<dbReference type="InterPro" id="IPR000152">
    <property type="entry name" value="EGF-type_Asp/Asn_hydroxyl_site"/>
</dbReference>
<dbReference type="WBParaSite" id="GPUH_0000640501-mRNA-1">
    <property type="protein sequence ID" value="GPUH_0000640501-mRNA-1"/>
    <property type="gene ID" value="GPUH_0000640501"/>
</dbReference>
<dbReference type="InterPro" id="IPR050525">
    <property type="entry name" value="ECM_Assembly_Org"/>
</dbReference>
<keyword evidence="1" id="KW-1015">Disulfide bond</keyword>
<reference evidence="4" key="1">
    <citation type="submission" date="2016-06" db="UniProtKB">
        <authorList>
            <consortium name="WormBaseParasite"/>
        </authorList>
    </citation>
    <scope>IDENTIFICATION</scope>
</reference>
<dbReference type="Gene3D" id="3.40.50.410">
    <property type="entry name" value="von Willebrand factor, type A domain"/>
    <property type="match status" value="1"/>
</dbReference>
<dbReference type="PANTHER" id="PTHR24020">
    <property type="entry name" value="COLLAGEN ALPHA"/>
    <property type="match status" value="1"/>
</dbReference>
<keyword evidence="2" id="KW-0812">Transmembrane</keyword>
<organism evidence="4">
    <name type="scientific">Gongylonema pulchrum</name>
    <dbReference type="NCBI Taxonomy" id="637853"/>
    <lineage>
        <taxon>Eukaryota</taxon>
        <taxon>Metazoa</taxon>
        <taxon>Ecdysozoa</taxon>
        <taxon>Nematoda</taxon>
        <taxon>Chromadorea</taxon>
        <taxon>Rhabditida</taxon>
        <taxon>Spirurina</taxon>
        <taxon>Spiruromorpha</taxon>
        <taxon>Spiruroidea</taxon>
        <taxon>Gongylonematidae</taxon>
        <taxon>Gongylonema</taxon>
    </lineage>
</organism>
<feature type="domain" description="VWFA" evidence="3">
    <location>
        <begin position="52"/>
        <end position="125"/>
    </location>
</feature>
<dbReference type="FunFam" id="2.10.25.10:FF:000291">
    <property type="entry name" value="Transmembrane matrix receptor MUP-4"/>
    <property type="match status" value="1"/>
</dbReference>
<dbReference type="Pfam" id="PF00092">
    <property type="entry name" value="VWA"/>
    <property type="match status" value="1"/>
</dbReference>
<protein>
    <submittedName>
        <fullName evidence="4">VWFA domain-containing protein</fullName>
    </submittedName>
</protein>